<evidence type="ECO:0000313" key="3">
    <source>
        <dbReference type="Proteomes" id="UP000193633"/>
    </source>
</evidence>
<proteinExistence type="predicted"/>
<dbReference type="EMBL" id="NCUD01000037">
    <property type="protein sequence ID" value="ORO41491.1"/>
    <property type="molecule type" value="Genomic_DNA"/>
</dbReference>
<feature type="transmembrane region" description="Helical" evidence="1">
    <location>
        <begin position="217"/>
        <end position="241"/>
    </location>
</feature>
<comment type="caution">
    <text evidence="2">The sequence shown here is derived from an EMBL/GenBank/DDBJ whole genome shotgun (WGS) entry which is preliminary data.</text>
</comment>
<dbReference type="RefSeq" id="WP_084851090.1">
    <property type="nucleotide sequence ID" value="NZ_NCUD01000037.1"/>
</dbReference>
<dbReference type="AlphaFoldDB" id="A0A1X1G3V5"/>
<keyword evidence="1" id="KW-0472">Membrane</keyword>
<name>A0A1X1G3V5_STROR</name>
<feature type="transmembrane region" description="Helical" evidence="1">
    <location>
        <begin position="172"/>
        <end position="205"/>
    </location>
</feature>
<evidence type="ECO:0000313" key="2">
    <source>
        <dbReference type="EMBL" id="ORO41491.1"/>
    </source>
</evidence>
<keyword evidence="1" id="KW-1133">Transmembrane helix</keyword>
<feature type="transmembrane region" description="Helical" evidence="1">
    <location>
        <begin position="294"/>
        <end position="320"/>
    </location>
</feature>
<accession>A0A1X1G3V5</accession>
<feature type="transmembrane region" description="Helical" evidence="1">
    <location>
        <begin position="122"/>
        <end position="151"/>
    </location>
</feature>
<evidence type="ECO:0000256" key="1">
    <source>
        <dbReference type="SAM" id="Phobius"/>
    </source>
</evidence>
<keyword evidence="1" id="KW-0812">Transmembrane</keyword>
<feature type="transmembrane region" description="Helical" evidence="1">
    <location>
        <begin position="364"/>
        <end position="383"/>
    </location>
</feature>
<organism evidence="2 3">
    <name type="scientific">Streptococcus oralis subsp. tigurinus</name>
    <dbReference type="NCBI Taxonomy" id="1077464"/>
    <lineage>
        <taxon>Bacteria</taxon>
        <taxon>Bacillati</taxon>
        <taxon>Bacillota</taxon>
        <taxon>Bacilli</taxon>
        <taxon>Lactobacillales</taxon>
        <taxon>Streptococcaceae</taxon>
        <taxon>Streptococcus</taxon>
    </lineage>
</organism>
<dbReference type="Proteomes" id="UP000193633">
    <property type="component" value="Unassembled WGS sequence"/>
</dbReference>
<protein>
    <submittedName>
        <fullName evidence="2">Uncharacterized protein</fullName>
    </submittedName>
</protein>
<feature type="transmembrane region" description="Helical" evidence="1">
    <location>
        <begin position="265"/>
        <end position="288"/>
    </location>
</feature>
<gene>
    <name evidence="2" type="ORF">B7728_01200</name>
</gene>
<feature type="transmembrane region" description="Helical" evidence="1">
    <location>
        <begin position="341"/>
        <end position="358"/>
    </location>
</feature>
<feature type="transmembrane region" description="Helical" evidence="1">
    <location>
        <begin position="37"/>
        <end position="55"/>
    </location>
</feature>
<sequence>MEKFYYSITLLFLSRQGYWNDSNNVKELSLIQLTYKYFLSSIALVFIFLIAKSEIYNILKENQIWGILSYFELATILVPAILLLGILYENIYVLKTKTESTMRIFFNITGREFWNIVFFKNLILVLPILVVIFFYNIFLGLFSCLLIFLLNSIFYIPKIRYVRSRSKQLFNVSYLLSVVDSLTVFKAITVPIFSTFIFMFMWLVLPDFLGIDTSNKVMILNTALFSGTIFFSNKGINFYFLTLNKDFPYLKAVGIDLNKFIKKRIWSLNVISILFPATSLYFFLNYLGYGLIDIFLFLFGISLAYFLCQSIQMLEVLLFREYRFRDAKELEAFSIPVNMRIKLYIMRLIPIIVCLLFNQIKLFGLWSLILLNIIYIGIVYFSLYRYTISQVIKGDCNVHFIREKYFKILRFGRQT</sequence>
<reference evidence="2 3" key="1">
    <citation type="journal article" date="2016" name="Eur. J. Clin. Microbiol. Infect. Dis.">
        <title>Whole genome sequencing as a tool for phylogenetic analysis of clinical strains of Mitis group streptococci.</title>
        <authorList>
            <person name="Rasmussen L.H."/>
            <person name="Dargis R."/>
            <person name="Hojholt K."/>
            <person name="Christensen J.J."/>
            <person name="Skovgaard O."/>
            <person name="Justesen U.S."/>
            <person name="Rosenvinge F.S."/>
            <person name="Moser C."/>
            <person name="Lukjancenko O."/>
            <person name="Rasmussen S."/>
            <person name="Nielsen X.C."/>
        </authorList>
    </citation>
    <scope>NUCLEOTIDE SEQUENCE [LARGE SCALE GENOMIC DNA]</scope>
    <source>
        <strain evidence="2 3">OD_339823_10</strain>
    </source>
</reference>
<feature type="transmembrane region" description="Helical" evidence="1">
    <location>
        <begin position="67"/>
        <end position="88"/>
    </location>
</feature>